<dbReference type="AlphaFoldDB" id="A0A835ILR3"/>
<name>A0A835ILR3_9MAGN</name>
<dbReference type="SUPFAM" id="SSF54236">
    <property type="entry name" value="Ubiquitin-like"/>
    <property type="match status" value="1"/>
</dbReference>
<gene>
    <name evidence="3" type="ORF">IFM89_007282</name>
</gene>
<dbReference type="EMBL" id="JADFTS010000002">
    <property type="protein sequence ID" value="KAF9619534.1"/>
    <property type="molecule type" value="Genomic_DNA"/>
</dbReference>
<keyword evidence="4" id="KW-1185">Reference proteome</keyword>
<dbReference type="InterPro" id="IPR029071">
    <property type="entry name" value="Ubiquitin-like_domsf"/>
</dbReference>
<dbReference type="InterPro" id="IPR000626">
    <property type="entry name" value="Ubiquitin-like_dom"/>
</dbReference>
<comment type="caution">
    <text evidence="3">The sequence shown here is derived from an EMBL/GenBank/DDBJ whole genome shotgun (WGS) entry which is preliminary data.</text>
</comment>
<sequence>MQIFVTSLTRETTSFEVDSSDTIYKVKAKIEAEREYNIRNESTVHMFLNFGSGPKPTEKETETEMETDKETIEQKKSVVRRARANRESYMVDTY</sequence>
<evidence type="ECO:0000256" key="1">
    <source>
        <dbReference type="SAM" id="MobiDB-lite"/>
    </source>
</evidence>
<dbReference type="Gene3D" id="3.10.20.90">
    <property type="entry name" value="Phosphatidylinositol 3-kinase Catalytic Subunit, Chain A, domain 1"/>
    <property type="match status" value="1"/>
</dbReference>
<organism evidence="3 4">
    <name type="scientific">Coptis chinensis</name>
    <dbReference type="NCBI Taxonomy" id="261450"/>
    <lineage>
        <taxon>Eukaryota</taxon>
        <taxon>Viridiplantae</taxon>
        <taxon>Streptophyta</taxon>
        <taxon>Embryophyta</taxon>
        <taxon>Tracheophyta</taxon>
        <taxon>Spermatophyta</taxon>
        <taxon>Magnoliopsida</taxon>
        <taxon>Ranunculales</taxon>
        <taxon>Ranunculaceae</taxon>
        <taxon>Coptidoideae</taxon>
        <taxon>Coptis</taxon>
    </lineage>
</organism>
<dbReference type="Pfam" id="PF00240">
    <property type="entry name" value="ubiquitin"/>
    <property type="match status" value="1"/>
</dbReference>
<accession>A0A835ILR3</accession>
<dbReference type="Proteomes" id="UP000631114">
    <property type="component" value="Unassembled WGS sequence"/>
</dbReference>
<evidence type="ECO:0000313" key="3">
    <source>
        <dbReference type="EMBL" id="KAF9619534.1"/>
    </source>
</evidence>
<reference evidence="3 4" key="1">
    <citation type="submission" date="2020-10" db="EMBL/GenBank/DDBJ databases">
        <title>The Coptis chinensis genome and diversification of protoberbering-type alkaloids.</title>
        <authorList>
            <person name="Wang B."/>
            <person name="Shu S."/>
            <person name="Song C."/>
            <person name="Liu Y."/>
        </authorList>
    </citation>
    <scope>NUCLEOTIDE SEQUENCE [LARGE SCALE GENOMIC DNA]</scope>
    <source>
        <strain evidence="3">HL-2020</strain>
        <tissue evidence="3">Leaf</tissue>
    </source>
</reference>
<evidence type="ECO:0000259" key="2">
    <source>
        <dbReference type="Pfam" id="PF00240"/>
    </source>
</evidence>
<feature type="compositionally biased region" description="Basic and acidic residues" evidence="1">
    <location>
        <begin position="56"/>
        <end position="76"/>
    </location>
</feature>
<feature type="domain" description="Ubiquitin-like" evidence="2">
    <location>
        <begin position="3"/>
        <end position="33"/>
    </location>
</feature>
<feature type="region of interest" description="Disordered" evidence="1">
    <location>
        <begin position="47"/>
        <end position="79"/>
    </location>
</feature>
<proteinExistence type="predicted"/>
<evidence type="ECO:0000313" key="4">
    <source>
        <dbReference type="Proteomes" id="UP000631114"/>
    </source>
</evidence>
<protein>
    <recommendedName>
        <fullName evidence="2">Ubiquitin-like domain-containing protein</fullName>
    </recommendedName>
</protein>